<gene>
    <name evidence="3" type="ORF">RI129_007617</name>
</gene>
<reference evidence="3 4" key="1">
    <citation type="journal article" date="2024" name="Insects">
        <title>An Improved Chromosome-Level Genome Assembly of the Firefly Pyrocoelia pectoralis.</title>
        <authorList>
            <person name="Fu X."/>
            <person name="Meyer-Rochow V.B."/>
            <person name="Ballantyne L."/>
            <person name="Zhu X."/>
        </authorList>
    </citation>
    <scope>NUCLEOTIDE SEQUENCE [LARGE SCALE GENOMIC DNA]</scope>
    <source>
        <strain evidence="3">XCY_ONT2</strain>
    </source>
</reference>
<organism evidence="3 4">
    <name type="scientific">Pyrocoelia pectoralis</name>
    <dbReference type="NCBI Taxonomy" id="417401"/>
    <lineage>
        <taxon>Eukaryota</taxon>
        <taxon>Metazoa</taxon>
        <taxon>Ecdysozoa</taxon>
        <taxon>Arthropoda</taxon>
        <taxon>Hexapoda</taxon>
        <taxon>Insecta</taxon>
        <taxon>Pterygota</taxon>
        <taxon>Neoptera</taxon>
        <taxon>Endopterygota</taxon>
        <taxon>Coleoptera</taxon>
        <taxon>Polyphaga</taxon>
        <taxon>Elateriformia</taxon>
        <taxon>Elateroidea</taxon>
        <taxon>Lampyridae</taxon>
        <taxon>Lampyrinae</taxon>
        <taxon>Pyrocoelia</taxon>
    </lineage>
</organism>
<dbReference type="EMBL" id="JAVRBK010000005">
    <property type="protein sequence ID" value="KAK5643772.1"/>
    <property type="molecule type" value="Genomic_DNA"/>
</dbReference>
<keyword evidence="4" id="KW-1185">Reference proteome</keyword>
<protein>
    <recommendedName>
        <fullName evidence="2">DUF4780 domain-containing protein</fullName>
    </recommendedName>
</protein>
<evidence type="ECO:0000259" key="2">
    <source>
        <dbReference type="Pfam" id="PF16012"/>
    </source>
</evidence>
<feature type="compositionally biased region" description="Basic and acidic residues" evidence="1">
    <location>
        <begin position="120"/>
        <end position="130"/>
    </location>
</feature>
<evidence type="ECO:0000256" key="1">
    <source>
        <dbReference type="SAM" id="MobiDB-lite"/>
    </source>
</evidence>
<dbReference type="InterPro" id="IPR031961">
    <property type="entry name" value="DUF4780"/>
</dbReference>
<dbReference type="AlphaFoldDB" id="A0AAN7ZH69"/>
<evidence type="ECO:0000313" key="4">
    <source>
        <dbReference type="Proteomes" id="UP001329430"/>
    </source>
</evidence>
<proteinExistence type="predicted"/>
<name>A0AAN7ZH69_9COLE</name>
<dbReference type="Pfam" id="PF16012">
    <property type="entry name" value="DUF4780"/>
    <property type="match status" value="1"/>
</dbReference>
<sequence>MRRPHIGGLVKSGAGESSSVEGAKLRFVEAKNLPKPVRAHAWIPGTPEEPAKILKRIQIQNAGVDTSNWRVMDRRGDPKGQTLIVLMDQTSWDKMGAKCNHRPYVNFTRVTFKLLSKPKVGGEEETKMECEDATVAEGPSGEPQPTASTSAPQ</sequence>
<comment type="caution">
    <text evidence="3">The sequence shown here is derived from an EMBL/GenBank/DDBJ whole genome shotgun (WGS) entry which is preliminary data.</text>
</comment>
<evidence type="ECO:0000313" key="3">
    <source>
        <dbReference type="EMBL" id="KAK5643772.1"/>
    </source>
</evidence>
<dbReference type="Proteomes" id="UP001329430">
    <property type="component" value="Chromosome 5"/>
</dbReference>
<feature type="compositionally biased region" description="Polar residues" evidence="1">
    <location>
        <begin position="143"/>
        <end position="153"/>
    </location>
</feature>
<feature type="region of interest" description="Disordered" evidence="1">
    <location>
        <begin position="119"/>
        <end position="153"/>
    </location>
</feature>
<feature type="domain" description="DUF4780" evidence="2">
    <location>
        <begin position="19"/>
        <end position="112"/>
    </location>
</feature>
<accession>A0AAN7ZH69</accession>